<evidence type="ECO:0000313" key="4">
    <source>
        <dbReference type="Proteomes" id="UP000297280"/>
    </source>
</evidence>
<sequence>MESQLTNTSDALGAIKTLYDTGKYADMKIRCEDKVFDVHRAVVCIRSPVIAAAMDGDRWKEAAKGEYHMSDEELPIVEAMIKYLYRGSYDDQVALESEASADDDSQVGLPSHPPKKVGGIFADPSGQQREIRRLAFGGFGGSGLNTGFGQNNGFGQNTAFGQAAPQVAPITKPSSLLFNAKVYIIADKNMIPALKSLAHEKFTKSLREHWNTPEFTAGAEFLWENTPGSDMLLRRALVATAATHIDVLLDKGEFVEFMSEYGDFAVGVMKRMKGRDDSVVTTPNVDQGARNSGKHNVVLLPRHRYSTMEMAMSESDRPLSLESFANTDNEEHMLIENAMDGALVSRPSSAQGSFAHEEDEERDHVLSDENATMETLAADFDRQSLGDESLPEERRQHNIGMACKYCVLCQAQFPPFFSEISGIDTIWRWRQKRQVQPWEYKFRAVIEMNRYEEEEEDFGITGLMIFPEGDSQDKLVASIPSSSTEFLLNMVQRPDNPPYCEAFCFHDWCYSILCWRLENYSDATLHKVCKSLSISPAWENIAESEGCLYDQVVRNNLLSDMTELGPKYQPLFLSKLPLELRALVWRYAGPSSAYSSFMIVAGEKSRLFYQMHRPADLALALYPKSHLVPRMIKIFGTDYIQSLCAESTTIPITDSATACSYRLAIGTRGICAIQIVSEDGSFYWVGKIPTSGLVWYVGAQRDFRRDVKLHYTFKGLNIDVRKMQRFNNGIWDRVDSPKWSHRGSFLDYIRRDGYSLYRYIPFHRGYEYTTGITIHYHKEFVTGMEASYGKATELVGVYSGVALHLPLESNERISYVWIKLEKNRIRRYYDPAFIIQTTHGRTCHLGPYVPHDEYKFYQWHRLTSHGETTGIYVENSDWTLRNFNIISDRNEVEPMQPILHYETPKQRPHIYFPQNSRYGDYDLYFSSAKFSQMKRIIYDRSHPPPSKIMFRSARFENSEEGFVVDVSFTQEELPADNDTNDQIQAFDLALDEVQIP</sequence>
<protein>
    <recommendedName>
        <fullName evidence="2">BTB domain-containing protein</fullName>
    </recommendedName>
</protein>
<evidence type="ECO:0000259" key="2">
    <source>
        <dbReference type="PROSITE" id="PS50097"/>
    </source>
</evidence>
<feature type="region of interest" description="Disordered" evidence="1">
    <location>
        <begin position="100"/>
        <end position="123"/>
    </location>
</feature>
<dbReference type="PANTHER" id="PTHR47843">
    <property type="entry name" value="BTB DOMAIN-CONTAINING PROTEIN-RELATED"/>
    <property type="match status" value="1"/>
</dbReference>
<dbReference type="EMBL" id="PQXO01000265">
    <property type="protein sequence ID" value="TGO86926.1"/>
    <property type="molecule type" value="Genomic_DNA"/>
</dbReference>
<gene>
    <name evidence="3" type="ORF">BPOR_0266g00090</name>
</gene>
<reference evidence="3 4" key="1">
    <citation type="submission" date="2017-12" db="EMBL/GenBank/DDBJ databases">
        <title>Comparative genomics of Botrytis spp.</title>
        <authorList>
            <person name="Valero-Jimenez C.A."/>
            <person name="Tapia P."/>
            <person name="Veloso J."/>
            <person name="Silva-Moreno E."/>
            <person name="Staats M."/>
            <person name="Valdes J.H."/>
            <person name="Van Kan J.A.L."/>
        </authorList>
    </citation>
    <scope>NUCLEOTIDE SEQUENCE [LARGE SCALE GENOMIC DNA]</scope>
    <source>
        <strain evidence="3 4">MUCL3349</strain>
    </source>
</reference>
<feature type="region of interest" description="Disordered" evidence="1">
    <location>
        <begin position="346"/>
        <end position="365"/>
    </location>
</feature>
<dbReference type="Gene3D" id="3.30.710.10">
    <property type="entry name" value="Potassium Channel Kv1.1, Chain A"/>
    <property type="match status" value="1"/>
</dbReference>
<comment type="caution">
    <text evidence="3">The sequence shown here is derived from an EMBL/GenBank/DDBJ whole genome shotgun (WGS) entry which is preliminary data.</text>
</comment>
<dbReference type="PROSITE" id="PS50097">
    <property type="entry name" value="BTB"/>
    <property type="match status" value="1"/>
</dbReference>
<feature type="domain" description="BTB" evidence="2">
    <location>
        <begin position="25"/>
        <end position="93"/>
    </location>
</feature>
<dbReference type="Proteomes" id="UP000297280">
    <property type="component" value="Unassembled WGS sequence"/>
</dbReference>
<dbReference type="InterPro" id="IPR000210">
    <property type="entry name" value="BTB/POZ_dom"/>
</dbReference>
<organism evidence="3 4">
    <name type="scientific">Botrytis porri</name>
    <dbReference type="NCBI Taxonomy" id="87229"/>
    <lineage>
        <taxon>Eukaryota</taxon>
        <taxon>Fungi</taxon>
        <taxon>Dikarya</taxon>
        <taxon>Ascomycota</taxon>
        <taxon>Pezizomycotina</taxon>
        <taxon>Leotiomycetes</taxon>
        <taxon>Helotiales</taxon>
        <taxon>Sclerotiniaceae</taxon>
        <taxon>Botrytis</taxon>
    </lineage>
</organism>
<evidence type="ECO:0000256" key="1">
    <source>
        <dbReference type="SAM" id="MobiDB-lite"/>
    </source>
</evidence>
<dbReference type="AlphaFoldDB" id="A0A4Z1KNI7"/>
<dbReference type="STRING" id="87229.A0A4Z1KNI7"/>
<name>A0A4Z1KNI7_9HELO</name>
<proteinExistence type="predicted"/>
<dbReference type="PANTHER" id="PTHR47843:SF5">
    <property type="entry name" value="BTB_POZ DOMAIN PROTEIN"/>
    <property type="match status" value="1"/>
</dbReference>
<dbReference type="InterPro" id="IPR011333">
    <property type="entry name" value="SKP1/BTB/POZ_sf"/>
</dbReference>
<accession>A0A4Z1KNI7</accession>
<keyword evidence="4" id="KW-1185">Reference proteome</keyword>
<dbReference type="CDD" id="cd18186">
    <property type="entry name" value="BTB_POZ_ZBTB_KLHL-like"/>
    <property type="match status" value="1"/>
</dbReference>
<dbReference type="SUPFAM" id="SSF54695">
    <property type="entry name" value="POZ domain"/>
    <property type="match status" value="1"/>
</dbReference>
<dbReference type="Pfam" id="PF00651">
    <property type="entry name" value="BTB"/>
    <property type="match status" value="1"/>
</dbReference>
<evidence type="ECO:0000313" key="3">
    <source>
        <dbReference type="EMBL" id="TGO86926.1"/>
    </source>
</evidence>